<comment type="subcellular location">
    <subcellularLocation>
        <location evidence="1">Cell membrane</location>
    </subcellularLocation>
    <subcellularLocation>
        <location evidence="2 15">Endosome membrane</location>
        <topology evidence="2 15">Peripheral membrane protein</topology>
    </subcellularLocation>
</comment>
<dbReference type="AlphaFoldDB" id="A0A667GUT9"/>
<dbReference type="InterPro" id="IPR036770">
    <property type="entry name" value="Ankyrin_rpt-contain_sf"/>
</dbReference>
<keyword evidence="21" id="KW-1185">Reference proteome</keyword>
<dbReference type="InterPro" id="IPR027267">
    <property type="entry name" value="AH/BAR_dom_sf"/>
</dbReference>
<dbReference type="PROSITE" id="PS50297">
    <property type="entry name" value="ANK_REP_REGION"/>
    <property type="match status" value="2"/>
</dbReference>
<gene>
    <name evidence="20" type="primary">ACAP2</name>
</gene>
<dbReference type="Gene3D" id="2.30.29.30">
    <property type="entry name" value="Pleckstrin-homology domain (PH domain)/Phosphotyrosine-binding domain (PTB)"/>
    <property type="match status" value="1"/>
</dbReference>
<dbReference type="InterPro" id="IPR045258">
    <property type="entry name" value="ACAP1/2/3-like"/>
</dbReference>
<dbReference type="GO" id="GO:0010008">
    <property type="term" value="C:endosome membrane"/>
    <property type="evidence" value="ECO:0007669"/>
    <property type="project" value="UniProtKB-SubCell"/>
</dbReference>
<dbReference type="SUPFAM" id="SSF50729">
    <property type="entry name" value="PH domain-like"/>
    <property type="match status" value="1"/>
</dbReference>
<dbReference type="PANTHER" id="PTHR23180:SF241">
    <property type="entry name" value="ARF-GAP WITH COILED-COIL, ANK REPEAT AND PH DOMAIN-CONTAINING PROTEIN 2"/>
    <property type="match status" value="1"/>
</dbReference>
<evidence type="ECO:0000256" key="4">
    <source>
        <dbReference type="ARBA" id="ARBA00022475"/>
    </source>
</evidence>
<dbReference type="SUPFAM" id="SSF57863">
    <property type="entry name" value="ArfGap/RecO-like zinc finger"/>
    <property type="match status" value="1"/>
</dbReference>
<evidence type="ECO:0000256" key="5">
    <source>
        <dbReference type="ARBA" id="ARBA00022723"/>
    </source>
</evidence>
<dbReference type="InterPro" id="IPR002110">
    <property type="entry name" value="Ankyrin_rpt"/>
</dbReference>
<evidence type="ECO:0000256" key="12">
    <source>
        <dbReference type="ARBA" id="ARBA00023136"/>
    </source>
</evidence>
<evidence type="ECO:0000256" key="7">
    <source>
        <dbReference type="ARBA" id="ARBA00022753"/>
    </source>
</evidence>
<accession>A0A667GUT9</accession>
<dbReference type="SMART" id="SM00248">
    <property type="entry name" value="ANK"/>
    <property type="match status" value="3"/>
</dbReference>
<dbReference type="GO" id="GO:0005096">
    <property type="term" value="F:GTPase activator activity"/>
    <property type="evidence" value="ECO:0007669"/>
    <property type="project" value="UniProtKB-KW"/>
</dbReference>
<evidence type="ECO:0000256" key="11">
    <source>
        <dbReference type="ARBA" id="ARBA00023054"/>
    </source>
</evidence>
<evidence type="ECO:0000313" key="21">
    <source>
        <dbReference type="Proteomes" id="UP000472241"/>
    </source>
</evidence>
<dbReference type="InterPro" id="IPR004148">
    <property type="entry name" value="BAR_dom"/>
</dbReference>
<dbReference type="InterPro" id="IPR011993">
    <property type="entry name" value="PH-like_dom_sf"/>
</dbReference>
<reference evidence="20" key="1">
    <citation type="submission" date="2025-08" db="UniProtKB">
        <authorList>
            <consortium name="Ensembl"/>
        </authorList>
    </citation>
    <scope>IDENTIFICATION</scope>
</reference>
<feature type="coiled-coil region" evidence="16">
    <location>
        <begin position="117"/>
        <end position="147"/>
    </location>
</feature>
<dbReference type="GO" id="GO:0005886">
    <property type="term" value="C:plasma membrane"/>
    <property type="evidence" value="ECO:0007669"/>
    <property type="project" value="UniProtKB-SubCell"/>
</dbReference>
<evidence type="ECO:0000256" key="16">
    <source>
        <dbReference type="SAM" id="Coils"/>
    </source>
</evidence>
<keyword evidence="6 15" id="KW-0677">Repeat</keyword>
<dbReference type="SMART" id="SM00105">
    <property type="entry name" value="ArfGap"/>
    <property type="match status" value="1"/>
</dbReference>
<evidence type="ECO:0000256" key="3">
    <source>
        <dbReference type="ARBA" id="ARBA00022468"/>
    </source>
</evidence>
<feature type="coiled-coil region" evidence="16">
    <location>
        <begin position="217"/>
        <end position="248"/>
    </location>
</feature>
<evidence type="ECO:0000256" key="14">
    <source>
        <dbReference type="PROSITE-ProRule" id="PRU00288"/>
    </source>
</evidence>
<feature type="region of interest" description="Disordered" evidence="17">
    <location>
        <begin position="599"/>
        <end position="618"/>
    </location>
</feature>
<dbReference type="Pfam" id="PF00169">
    <property type="entry name" value="PH"/>
    <property type="match status" value="1"/>
</dbReference>
<evidence type="ECO:0000256" key="10">
    <source>
        <dbReference type="ARBA" id="ARBA00023043"/>
    </source>
</evidence>
<organism evidence="20 21">
    <name type="scientific">Lynx canadensis</name>
    <name type="common">Canada lynx</name>
    <name type="synonym">Felis canadensis</name>
    <dbReference type="NCBI Taxonomy" id="61383"/>
    <lineage>
        <taxon>Eukaryota</taxon>
        <taxon>Metazoa</taxon>
        <taxon>Chordata</taxon>
        <taxon>Craniata</taxon>
        <taxon>Vertebrata</taxon>
        <taxon>Euteleostomi</taxon>
        <taxon>Mammalia</taxon>
        <taxon>Eutheria</taxon>
        <taxon>Laurasiatheria</taxon>
        <taxon>Carnivora</taxon>
        <taxon>Feliformia</taxon>
        <taxon>Felidae</taxon>
        <taxon>Felinae</taxon>
        <taxon>Lynx</taxon>
    </lineage>
</organism>
<keyword evidence="12" id="KW-0472">Membrane</keyword>
<evidence type="ECO:0000259" key="19">
    <source>
        <dbReference type="PROSITE" id="PS50115"/>
    </source>
</evidence>
<dbReference type="PRINTS" id="PR00405">
    <property type="entry name" value="REVINTRACTNG"/>
</dbReference>
<keyword evidence="8 14" id="KW-0863">Zinc-finger</keyword>
<dbReference type="Gene3D" id="1.20.1270.60">
    <property type="entry name" value="Arfaptin homology (AH) domain/BAR domain"/>
    <property type="match status" value="1"/>
</dbReference>
<dbReference type="SUPFAM" id="SSF103657">
    <property type="entry name" value="BAR/IMD domain-like"/>
    <property type="match status" value="1"/>
</dbReference>
<comment type="domain">
    <text evidence="15">The BAR domain mediates homodimerization, it can neither bind membrane nor impart curvature, but instead requires the neighboring PH domain to achieve these functions.</text>
</comment>
<evidence type="ECO:0000256" key="9">
    <source>
        <dbReference type="ARBA" id="ARBA00022833"/>
    </source>
</evidence>
<dbReference type="CDD" id="cd08851">
    <property type="entry name" value="ArfGap_ACAP2"/>
    <property type="match status" value="1"/>
</dbReference>
<feature type="region of interest" description="Disordered" evidence="17">
    <location>
        <begin position="375"/>
        <end position="399"/>
    </location>
</feature>
<evidence type="ECO:0000256" key="8">
    <source>
        <dbReference type="ARBA" id="ARBA00022771"/>
    </source>
</evidence>
<keyword evidence="4" id="KW-1003">Cell membrane</keyword>
<dbReference type="PROSITE" id="PS50115">
    <property type="entry name" value="ARFGAP"/>
    <property type="match status" value="1"/>
</dbReference>
<keyword evidence="10 13" id="KW-0040">ANK repeat</keyword>
<dbReference type="InterPro" id="IPR001164">
    <property type="entry name" value="ArfGAP_dom"/>
</dbReference>
<dbReference type="SUPFAM" id="SSF48403">
    <property type="entry name" value="Ankyrin repeat"/>
    <property type="match status" value="1"/>
</dbReference>
<evidence type="ECO:0000256" key="1">
    <source>
        <dbReference type="ARBA" id="ARBA00004236"/>
    </source>
</evidence>
<feature type="compositionally biased region" description="Polar residues" evidence="17">
    <location>
        <begin position="599"/>
        <end position="608"/>
    </location>
</feature>
<dbReference type="Proteomes" id="UP000472241">
    <property type="component" value="Unplaced"/>
</dbReference>
<evidence type="ECO:0000256" key="17">
    <source>
        <dbReference type="SAM" id="MobiDB-lite"/>
    </source>
</evidence>
<feature type="repeat" description="ANK" evidence="13">
    <location>
        <begin position="679"/>
        <end position="711"/>
    </location>
</feature>
<evidence type="ECO:0000256" key="6">
    <source>
        <dbReference type="ARBA" id="ARBA00022737"/>
    </source>
</evidence>
<dbReference type="Gene3D" id="1.25.40.20">
    <property type="entry name" value="Ankyrin repeat-containing domain"/>
    <property type="match status" value="1"/>
</dbReference>
<keyword evidence="7 15" id="KW-0967">Endosome</keyword>
<dbReference type="Ensembl" id="ENSLCNT00005019455.1">
    <property type="protein sequence ID" value="ENSLCNP00005017339.1"/>
    <property type="gene ID" value="ENSLCNG00005011413.1"/>
</dbReference>
<feature type="compositionally biased region" description="Polar residues" evidence="17">
    <location>
        <begin position="383"/>
        <end position="392"/>
    </location>
</feature>
<keyword evidence="11 16" id="KW-0175">Coiled coil</keyword>
<dbReference type="CDD" id="cd13250">
    <property type="entry name" value="PH_ACAP"/>
    <property type="match status" value="1"/>
</dbReference>
<keyword evidence="3 15" id="KW-0343">GTPase activation</keyword>
<evidence type="ECO:0000313" key="20">
    <source>
        <dbReference type="Ensembl" id="ENSLCNP00005017339.1"/>
    </source>
</evidence>
<evidence type="ECO:0000256" key="2">
    <source>
        <dbReference type="ARBA" id="ARBA00004481"/>
    </source>
</evidence>
<dbReference type="Gene3D" id="1.10.220.150">
    <property type="entry name" value="Arf GTPase activating protein"/>
    <property type="match status" value="1"/>
</dbReference>
<feature type="repeat" description="ANK" evidence="13">
    <location>
        <begin position="712"/>
        <end position="744"/>
    </location>
</feature>
<dbReference type="PANTHER" id="PTHR23180">
    <property type="entry name" value="CENTAURIN/ARF"/>
    <property type="match status" value="1"/>
</dbReference>
<keyword evidence="9 15" id="KW-0862">Zinc</keyword>
<dbReference type="InterPro" id="IPR038508">
    <property type="entry name" value="ArfGAP_dom_sf"/>
</dbReference>
<dbReference type="CDD" id="cd07638">
    <property type="entry name" value="BAR_ACAP2"/>
    <property type="match status" value="1"/>
</dbReference>
<dbReference type="InterPro" id="IPR001849">
    <property type="entry name" value="PH_domain"/>
</dbReference>
<sequence length="817" mass="92337">MKMTVDFEECLKDSPRFRAALEEVEGDVAELELKLDKLVKLCIAMIDTGKAFCVANKQFMNGIRDLAQYSSNDAVVETSLTKFSDSLQEMINFHTILFDQTQRSIKAQLQNFVKEDLRKFKDAKKQFEKVSEEKENALVKNAQVQRNKQHEVEEATNILTATRKCFRHIALDYVLQINVLQSKRRSEILKSMLSFMYAHLAFFHQGYDLFSELGPYMKDLGAQLDRLVVDAAKEKREMEQKHSTIQQKAALQDFSSDDSKLEYNVDAANGIVMEGYLFKRASNAFKTWNRRWFSIQNNQLVYQKKFKDNPTVVVEDLRLCTVKHCEDIERRFCFEVVSPTKSCMLQADSEKLRQAWIKAVQTSIATAYREKGDESEKLDKKSSPSTGSLDSGNESKDKSLKGESALQRVQCIPGNASCCDCGLADPRWASINLGITLCIECSGIHRSLGVHFSKVRSLTLDTWEPELLKLMCELGNDVINRVYEAKVEKMGIKKPQPGQRQEKETYIKAKYVERKFVDKYSISSSPPEQEKRIVSKSCEEKRLSISKLGPGDQVRVPPPSSVVAVNSDEARRESLFCPDELDSLFSYFDTSSKLRSIKSNDSGIQQISDDGRESLPSTVSANSLYETEGERQDSSVFLDSKHLNPGLQLYRASYEKNLPKMAEALAHGADVNWANSEENKATPLIQAVLGGSLVTCEFLLQNGANVNQRDVQGRGPLHHATVLGHTGQVCLFLKRGANQHATDEEGKDPLTIAVEAANADIVTLLRLARMNEEMRESEGLYGQPGDETYQDIFRDFSQMASNNPEKLNRFQQDSQKF</sequence>
<keyword evidence="5 15" id="KW-0479">Metal-binding</keyword>
<dbReference type="GO" id="GO:0008270">
    <property type="term" value="F:zinc ion binding"/>
    <property type="evidence" value="ECO:0007669"/>
    <property type="project" value="UniProtKB-KW"/>
</dbReference>
<evidence type="ECO:0000259" key="18">
    <source>
        <dbReference type="PROSITE" id="PS50003"/>
    </source>
</evidence>
<evidence type="ECO:0000256" key="13">
    <source>
        <dbReference type="PROSITE-ProRule" id="PRU00023"/>
    </source>
</evidence>
<dbReference type="Pfam" id="PF16746">
    <property type="entry name" value="BAR_3"/>
    <property type="match status" value="1"/>
</dbReference>
<dbReference type="FunFam" id="1.10.220.150:FF:000007">
    <property type="entry name" value="Arf-GAP with coiled-coil, ANK repeat and PH domain-containing protein 2"/>
    <property type="match status" value="1"/>
</dbReference>
<dbReference type="PROSITE" id="PS50088">
    <property type="entry name" value="ANK_REPEAT"/>
    <property type="match status" value="2"/>
</dbReference>
<dbReference type="InterPro" id="IPR037278">
    <property type="entry name" value="ARFGAP/RecO"/>
</dbReference>
<dbReference type="Pfam" id="PF12796">
    <property type="entry name" value="Ank_2"/>
    <property type="match status" value="1"/>
</dbReference>
<dbReference type="FunFam" id="1.25.40.20:FF:000020">
    <property type="entry name" value="Arf-GAP with coiled-coil, ANK repeat and PH domain-containing protein 2"/>
    <property type="match status" value="1"/>
</dbReference>
<feature type="domain" description="Arf-GAP" evidence="19">
    <location>
        <begin position="403"/>
        <end position="524"/>
    </location>
</feature>
<protein>
    <recommendedName>
        <fullName evidence="15">Arf-GAP with coiled-coil, ANK repeat and PH domain-containing protein</fullName>
        <shortName evidence="15">Cnt-b</shortName>
    </recommendedName>
    <alternativeName>
        <fullName evidence="15">Centaurin-beta</fullName>
    </alternativeName>
</protein>
<dbReference type="Pfam" id="PF01412">
    <property type="entry name" value="ArfGap"/>
    <property type="match status" value="1"/>
</dbReference>
<dbReference type="FunFam" id="1.20.1270.60:FF:000025">
    <property type="entry name" value="arf-GAP with coiled-coil, ANK repeat and PH domain-containing protein 2"/>
    <property type="match status" value="1"/>
</dbReference>
<feature type="domain" description="PH" evidence="18">
    <location>
        <begin position="270"/>
        <end position="365"/>
    </location>
</feature>
<name>A0A667GUT9_LYNCA</name>
<proteinExistence type="predicted"/>
<evidence type="ECO:0000256" key="15">
    <source>
        <dbReference type="RuleBase" id="RU369028"/>
    </source>
</evidence>
<dbReference type="PROSITE" id="PS50003">
    <property type="entry name" value="PH_DOMAIN"/>
    <property type="match status" value="1"/>
</dbReference>
<reference evidence="20" key="2">
    <citation type="submission" date="2025-09" db="UniProtKB">
        <authorList>
            <consortium name="Ensembl"/>
        </authorList>
    </citation>
    <scope>IDENTIFICATION</scope>
</reference>
<comment type="domain">
    <text evidence="15">PH domain binds phospholipids including phosphatidic acid, phosphatidylinositol 3-phosphate, phosphatidylinositol 3,5-bisphosphate (PIP2) and phosphatidylinositol 3,4,5-trisphosphate (PIP3). May mediate protein binding to PIP2 or PIP3 containing membranes.</text>
</comment>
<dbReference type="FunFam" id="2.30.29.30:FF:000026">
    <property type="entry name" value="Arf-GAP with coiled-coil, ANK repeat and PH domain-containing protein 2"/>
    <property type="match status" value="1"/>
</dbReference>
<comment type="activity regulation">
    <text evidence="15">GAP activity stimulated by phosphatidylinositol 4,5-bisphosphate (PIP2) and phosphatidic acid.</text>
</comment>
<comment type="function">
    <text evidence="15">GTPase-activating protein for the ADP ribosylation factor family.</text>
</comment>
<dbReference type="SMART" id="SM00233">
    <property type="entry name" value="PH"/>
    <property type="match status" value="1"/>
</dbReference>